<evidence type="ECO:0000256" key="2">
    <source>
        <dbReference type="ARBA" id="ARBA00022473"/>
    </source>
</evidence>
<feature type="compositionally biased region" description="Polar residues" evidence="8">
    <location>
        <begin position="1"/>
        <end position="14"/>
    </location>
</feature>
<protein>
    <recommendedName>
        <fullName evidence="7">Growth arrest and DNA damage-inducible protein GADD45 gamma</fullName>
    </recommendedName>
</protein>
<evidence type="ECO:0000256" key="3">
    <source>
        <dbReference type="ARBA" id="ARBA00022703"/>
    </source>
</evidence>
<feature type="domain" description="Ribosomal protein eL8/eL30/eS12/Gadd45" evidence="9">
    <location>
        <begin position="137"/>
        <end position="219"/>
    </location>
</feature>
<evidence type="ECO:0000259" key="9">
    <source>
        <dbReference type="Pfam" id="PF01248"/>
    </source>
</evidence>
<evidence type="ECO:0000313" key="10">
    <source>
        <dbReference type="Ensembl" id="ENSCHIP00010036413.1"/>
    </source>
</evidence>
<dbReference type="GO" id="GO:0005737">
    <property type="term" value="C:cytoplasm"/>
    <property type="evidence" value="ECO:0007669"/>
    <property type="project" value="TreeGrafter"/>
</dbReference>
<evidence type="ECO:0000256" key="7">
    <source>
        <dbReference type="ARBA" id="ARBA00073052"/>
    </source>
</evidence>
<dbReference type="GO" id="GO:0005634">
    <property type="term" value="C:nucleus"/>
    <property type="evidence" value="ECO:0007669"/>
    <property type="project" value="InterPro"/>
</dbReference>
<dbReference type="FunFam" id="3.30.1330.30:FF:000018">
    <property type="entry name" value="growth arrest and DNA damage-inducible protein GADD45 gamma"/>
    <property type="match status" value="1"/>
</dbReference>
<proteinExistence type="inferred from homology"/>
<comment type="subunit">
    <text evidence="6">Undergoes concentration-dependent homodimerization, which is required for growth inhibititory activity and enhances interaction with PCNA. Interacts with GADD45GIP1. Interacts with PCNA.</text>
</comment>
<name>A0A8C2S075_CAPHI</name>
<evidence type="ECO:0000256" key="5">
    <source>
        <dbReference type="ARBA" id="ARBA00055285"/>
    </source>
</evidence>
<dbReference type="InterPro" id="IPR024824">
    <property type="entry name" value="GADD45"/>
</dbReference>
<dbReference type="AlphaFoldDB" id="A0A8C2S075"/>
<dbReference type="SUPFAM" id="SSF55315">
    <property type="entry name" value="L30e-like"/>
    <property type="match status" value="1"/>
</dbReference>
<dbReference type="GO" id="GO:0043410">
    <property type="term" value="P:positive regulation of MAPK cascade"/>
    <property type="evidence" value="ECO:0007669"/>
    <property type="project" value="UniProtKB-ARBA"/>
</dbReference>
<dbReference type="Pfam" id="PF01248">
    <property type="entry name" value="Ribosomal_L7Ae"/>
    <property type="match status" value="1"/>
</dbReference>
<dbReference type="Ensembl" id="ENSCHIT00010051175.1">
    <property type="protein sequence ID" value="ENSCHIP00010036413.1"/>
    <property type="gene ID" value="ENSCHIG00010027085.1"/>
</dbReference>
<organism evidence="10">
    <name type="scientific">Capra hircus</name>
    <name type="common">Goat</name>
    <dbReference type="NCBI Taxonomy" id="9925"/>
    <lineage>
        <taxon>Eukaryota</taxon>
        <taxon>Metazoa</taxon>
        <taxon>Chordata</taxon>
        <taxon>Craniata</taxon>
        <taxon>Vertebrata</taxon>
        <taxon>Euteleostomi</taxon>
        <taxon>Mammalia</taxon>
        <taxon>Eutheria</taxon>
        <taxon>Laurasiatheria</taxon>
        <taxon>Artiodactyla</taxon>
        <taxon>Ruminantia</taxon>
        <taxon>Pecora</taxon>
        <taxon>Bovidae</taxon>
        <taxon>Caprinae</taxon>
        <taxon>Capra</taxon>
    </lineage>
</organism>
<evidence type="ECO:0000256" key="8">
    <source>
        <dbReference type="SAM" id="MobiDB-lite"/>
    </source>
</evidence>
<dbReference type="Gene3D" id="3.30.1330.30">
    <property type="match status" value="1"/>
</dbReference>
<feature type="region of interest" description="Disordered" evidence="8">
    <location>
        <begin position="1"/>
        <end position="31"/>
    </location>
</feature>
<keyword evidence="2" id="KW-0217">Developmental protein</keyword>
<dbReference type="InterPro" id="IPR004038">
    <property type="entry name" value="Ribosomal_eL8/eL30/eS12/Gad45"/>
</dbReference>
<evidence type="ECO:0000256" key="6">
    <source>
        <dbReference type="ARBA" id="ARBA00065160"/>
    </source>
</evidence>
<sequence length="271" mass="28603">MKSAGSSLPGNTPTKAADLRHCHPPHPSPRGLLARAAGSRLICIRKQARANGLAGSRQLAAPPGSAYIRAQGGARAYSPAVGSPGLLVDFPSSLASAPPSVLVDNLLLADRNMTLEEVRGQDTVPESTARMQGAGKALHELLLSAQRQGCLTAGVYESAKVLNVDPDNVTFCVLAADEEDEGDIALQIHFTLIQAFCCENDIDIVRVGDVQRLAAIVGTGDESGAPGDLHCILISNPNEDAWKDPALEKLSLFCEESRSVNDWVPNITLPE</sequence>
<evidence type="ECO:0000256" key="4">
    <source>
        <dbReference type="ARBA" id="ARBA00022782"/>
    </source>
</evidence>
<dbReference type="GO" id="GO:0030154">
    <property type="term" value="P:cell differentiation"/>
    <property type="evidence" value="ECO:0007669"/>
    <property type="project" value="UniProtKB-KW"/>
</dbReference>
<comment type="similarity">
    <text evidence="1">Belongs to the GADD45 family.</text>
</comment>
<dbReference type="PANTHER" id="PTHR10411">
    <property type="entry name" value="GROWTH ARREST AND DNA DAMAGE-INDUCIBLE PROTEIN GADD45"/>
    <property type="match status" value="1"/>
</dbReference>
<dbReference type="InterPro" id="IPR029064">
    <property type="entry name" value="Ribosomal_eL30-like_sf"/>
</dbReference>
<dbReference type="PANTHER" id="PTHR10411:SF4">
    <property type="entry name" value="GROWTH ARREST AND DNA DAMAGE-INDUCIBLE PROTEIN GADD45 GAMMA"/>
    <property type="match status" value="1"/>
</dbReference>
<keyword evidence="4" id="KW-0221">Differentiation</keyword>
<comment type="function">
    <text evidence="5">Involved in the regulation of growth and apoptosis. Mediates activation of stress-responsive MTK1/MEKK4 MAPKKK.</text>
</comment>
<keyword evidence="3" id="KW-0053">Apoptosis</keyword>
<dbReference type="GO" id="GO:0051726">
    <property type="term" value="P:regulation of cell cycle"/>
    <property type="evidence" value="ECO:0007669"/>
    <property type="project" value="InterPro"/>
</dbReference>
<reference evidence="10" key="2">
    <citation type="submission" date="2025-08" db="UniProtKB">
        <authorList>
            <consortium name="Ensembl"/>
        </authorList>
    </citation>
    <scope>IDENTIFICATION</scope>
</reference>
<accession>A0A8C2S075</accession>
<reference evidence="10" key="1">
    <citation type="submission" date="2019-03" db="EMBL/GenBank/DDBJ databases">
        <title>Genome sequencing and reference-guided assembly of Black Bengal Goat (Capra hircus).</title>
        <authorList>
            <person name="Siddiki A.Z."/>
            <person name="Baten A."/>
            <person name="Billah M."/>
            <person name="Alam M.A.U."/>
            <person name="Shawrob K.S.M."/>
            <person name="Saha S."/>
            <person name="Chowdhury M."/>
            <person name="Rahman A.H."/>
            <person name="Stear M."/>
            <person name="Miah G."/>
            <person name="Das G.B."/>
            <person name="Hossain M.M."/>
            <person name="Kumkum M."/>
            <person name="Islam M.S."/>
            <person name="Mollah A.M."/>
            <person name="Ahsan A."/>
            <person name="Tusar F."/>
            <person name="Khan M.K.I."/>
        </authorList>
    </citation>
    <scope>NUCLEOTIDE SEQUENCE [LARGE SCALE GENOMIC DNA]</scope>
</reference>
<dbReference type="GO" id="GO:0006915">
    <property type="term" value="P:apoptotic process"/>
    <property type="evidence" value="ECO:0007669"/>
    <property type="project" value="UniProtKB-KW"/>
</dbReference>
<evidence type="ECO:0000256" key="1">
    <source>
        <dbReference type="ARBA" id="ARBA00007361"/>
    </source>
</evidence>